<sequence length="332" mass="34890">MSAYRVVCIHTMVGSLAGTDGMFKRNGFTGTESHFGTGGDGTIYQWQDTAYSADANYLGSRTVISIENADHGPGFKPWNTSGDNVPPFTAAQIEANAQIIAWAHKTHGIPIVLIPNTRPEHRGVGYHAQGVPGNGLVSGGVTWSKARGKVCPGRRRIAQIPQIIARAKQIAGGASAGGGPAPTPAPAAPKGILGMSKRIDFKRSVDIAIPSNGEIKQLPIGDPDKKDDEAHSIVSGKATFGVGVRVELAGLGVGETAELALFEWMDKPNDTARFLDAVTLHGVAQGPSKGSVHGLWTLPDEYKGSPMRLRAGVSTRTAGVSVTWIETTGLRD</sequence>
<proteinExistence type="predicted"/>
<keyword evidence="2" id="KW-0378">Hydrolase</keyword>
<dbReference type="Pfam" id="PF01510">
    <property type="entry name" value="Amidase_2"/>
    <property type="match status" value="1"/>
</dbReference>
<dbReference type="GO" id="GO:0008745">
    <property type="term" value="F:N-acetylmuramoyl-L-alanine amidase activity"/>
    <property type="evidence" value="ECO:0007669"/>
    <property type="project" value="UniProtKB-EC"/>
</dbReference>
<dbReference type="Gene3D" id="3.40.80.10">
    <property type="entry name" value="Peptidoglycan recognition protein-like"/>
    <property type="match status" value="1"/>
</dbReference>
<protein>
    <submittedName>
        <fullName evidence="2">N-acetylmuramoyl-L-alanine amidase</fullName>
        <ecNumber evidence="2">3.5.1.28</ecNumber>
    </submittedName>
</protein>
<dbReference type="InterPro" id="IPR002502">
    <property type="entry name" value="Amidase_domain"/>
</dbReference>
<gene>
    <name evidence="2" type="ORF">LWF01_03050</name>
</gene>
<dbReference type="EMBL" id="CP090958">
    <property type="protein sequence ID" value="WGW12767.1"/>
    <property type="molecule type" value="Genomic_DNA"/>
</dbReference>
<evidence type="ECO:0000259" key="1">
    <source>
        <dbReference type="Pfam" id="PF01510"/>
    </source>
</evidence>
<accession>A0ABY8QUQ5</accession>
<name>A0ABY8QUQ5_9MICO</name>
<evidence type="ECO:0000313" key="2">
    <source>
        <dbReference type="EMBL" id="WGW12767.1"/>
    </source>
</evidence>
<dbReference type="RefSeq" id="WP_349639571.1">
    <property type="nucleotide sequence ID" value="NZ_CP090958.1"/>
</dbReference>
<dbReference type="Proteomes" id="UP001209083">
    <property type="component" value="Chromosome"/>
</dbReference>
<reference evidence="2 3" key="1">
    <citation type="submission" date="2023-05" db="EMBL/GenBank/DDBJ databases">
        <title>Lithophilousrod everest ZFBP1038 complete genpme.</title>
        <authorList>
            <person name="Tian M."/>
        </authorList>
    </citation>
    <scope>NUCLEOTIDE SEQUENCE [LARGE SCALE GENOMIC DNA]</scope>
    <source>
        <strain evidence="2 3">ZFBP1038</strain>
    </source>
</reference>
<keyword evidence="3" id="KW-1185">Reference proteome</keyword>
<organism evidence="2 3">
    <name type="scientific">Saxibacter everestensis</name>
    <dbReference type="NCBI Taxonomy" id="2909229"/>
    <lineage>
        <taxon>Bacteria</taxon>
        <taxon>Bacillati</taxon>
        <taxon>Actinomycetota</taxon>
        <taxon>Actinomycetes</taxon>
        <taxon>Micrococcales</taxon>
        <taxon>Brevibacteriaceae</taxon>
        <taxon>Saxibacter</taxon>
    </lineage>
</organism>
<evidence type="ECO:0000313" key="3">
    <source>
        <dbReference type="Proteomes" id="UP001209083"/>
    </source>
</evidence>
<dbReference type="InterPro" id="IPR036505">
    <property type="entry name" value="Amidase/PGRP_sf"/>
</dbReference>
<dbReference type="SUPFAM" id="SSF55846">
    <property type="entry name" value="N-acetylmuramoyl-L-alanine amidase-like"/>
    <property type="match status" value="1"/>
</dbReference>
<feature type="domain" description="N-acetylmuramoyl-L-alanine amidase" evidence="1">
    <location>
        <begin position="5"/>
        <end position="112"/>
    </location>
</feature>
<dbReference type="EC" id="3.5.1.28" evidence="2"/>